<keyword evidence="11" id="KW-0808">Transferase</keyword>
<dbReference type="EMBL" id="LXFE01000866">
    <property type="protein sequence ID" value="OLL24339.1"/>
    <property type="molecule type" value="Genomic_DNA"/>
</dbReference>
<keyword evidence="5 8" id="KW-0256">Endoplasmic reticulum</keyword>
<feature type="domain" description="OST48 N-terminal" evidence="9">
    <location>
        <begin position="27"/>
        <end position="262"/>
    </location>
</feature>
<dbReference type="GO" id="GO:0016740">
    <property type="term" value="F:transferase activity"/>
    <property type="evidence" value="ECO:0007669"/>
    <property type="project" value="UniProtKB-KW"/>
</dbReference>
<comment type="pathway">
    <text evidence="2 8">Protein modification; protein glycosylation.</text>
</comment>
<dbReference type="AlphaFoldDB" id="A0A1U7LNX7"/>
<organism evidence="11 12">
    <name type="scientific">Neolecta irregularis (strain DAH-3)</name>
    <dbReference type="NCBI Taxonomy" id="1198029"/>
    <lineage>
        <taxon>Eukaryota</taxon>
        <taxon>Fungi</taxon>
        <taxon>Dikarya</taxon>
        <taxon>Ascomycota</taxon>
        <taxon>Taphrinomycotina</taxon>
        <taxon>Neolectales</taxon>
        <taxon>Neolectaceae</taxon>
        <taxon>Neolecta</taxon>
    </lineage>
</organism>
<comment type="similarity">
    <text evidence="3 8">Belongs to the DDOST 48 kDa subunit family.</text>
</comment>
<keyword evidence="6 8" id="KW-1133">Transmembrane helix</keyword>
<keyword evidence="7 8" id="KW-0472">Membrane</keyword>
<dbReference type="InterPro" id="IPR055459">
    <property type="entry name" value="OST48_MD"/>
</dbReference>
<feature type="domain" description="OST48 middle" evidence="10">
    <location>
        <begin position="288"/>
        <end position="414"/>
    </location>
</feature>
<comment type="function">
    <text evidence="8">Subunit of the oligosaccharyl transferase (OST) complex that catalyzes the initial transfer of a defined glycan (Glc(3)Man(9)GlcNAc(2) in eukaryotes) from the lipid carrier dolichol-pyrophosphate to an asparagine residue within an Asn-X-Ser/Thr consensus motif in nascent polypeptide chains, the first step in protein N-glycosylation. N-glycosylation occurs cotranslationally and the complex associates with the Sec61 complex at the channel-forming translocon complex that mediates protein translocation across the endoplasmic reticulum (ER).</text>
</comment>
<protein>
    <recommendedName>
        <fullName evidence="8">Dolichyl-diphosphooligosaccharide--protein glycosyltransferase subunit WBP1</fullName>
        <shortName evidence="8">Oligosaccharyl transferase subunit WBP1</shortName>
    </recommendedName>
</protein>
<dbReference type="Pfam" id="PF23358">
    <property type="entry name" value="OST48_MD"/>
    <property type="match status" value="1"/>
</dbReference>
<keyword evidence="12" id="KW-1185">Reference proteome</keyword>
<feature type="chain" id="PRO_5011825187" description="Dolichyl-diphosphooligosaccharide--protein glycosyltransferase subunit WBP1" evidence="8">
    <location>
        <begin position="21"/>
        <end position="433"/>
    </location>
</feature>
<dbReference type="PANTHER" id="PTHR10830">
    <property type="entry name" value="DOLICHYL-DIPHOSPHOOLIGOSACCHARIDE--PROTEIN GLYCOSYLTRANSFERASE 48 KDA SUBUNIT"/>
    <property type="match status" value="1"/>
</dbReference>
<dbReference type="OrthoDB" id="29105at2759"/>
<comment type="subunit">
    <text evidence="8">Component of the oligosaccharyltransferase (OST) complex.</text>
</comment>
<evidence type="ECO:0000313" key="11">
    <source>
        <dbReference type="EMBL" id="OLL24339.1"/>
    </source>
</evidence>
<name>A0A1U7LNX7_NEOID</name>
<evidence type="ECO:0000256" key="1">
    <source>
        <dbReference type="ARBA" id="ARBA00004479"/>
    </source>
</evidence>
<keyword evidence="4 8" id="KW-0812">Transmembrane</keyword>
<dbReference type="InterPro" id="IPR055457">
    <property type="entry name" value="OST48_N"/>
</dbReference>
<dbReference type="Pfam" id="PF03345">
    <property type="entry name" value="OST48_N"/>
    <property type="match status" value="1"/>
</dbReference>
<feature type="transmembrane region" description="Helical" evidence="8">
    <location>
        <begin position="391"/>
        <end position="414"/>
    </location>
</feature>
<evidence type="ECO:0000256" key="4">
    <source>
        <dbReference type="ARBA" id="ARBA00022692"/>
    </source>
</evidence>
<evidence type="ECO:0000313" key="12">
    <source>
        <dbReference type="Proteomes" id="UP000186594"/>
    </source>
</evidence>
<evidence type="ECO:0000256" key="6">
    <source>
        <dbReference type="ARBA" id="ARBA00022989"/>
    </source>
</evidence>
<sequence length="433" mass="48873">MIMLHMSISLFLFFAAFASAHSVSGNRLLVVHDVGVSPKEYSTLFGFLKDRLFDITFKDIKADTSLFQFDERLYDHLVIMTTKSKGLGPNLTARKVLDHVKSGGNLLFAGSPSVPETLREISRELDIEFAQRDSLVVDHFSPDPKHPTFNTFSSNQNILSEAVRSGNSVKYSGIGMSLGESSMLVPFLRASRTAYSYDTKEEFSGVEDSWMAGTQMVLATGFQARNNARVGVTGSLEMFSNEYVNDKTTGNENFIQEFTKWVFQETGVIRFDSGIHHLAGQVGNATAYNPKVYKVKTDMTYTAKLSHWNGKSWVPYNPTDVQLEIKMLDPYIRQTLPSSLTTTLTLPDQYGVFTFQIIYERPGLSNINHKELVTIRHLRTDEYPRFLIAAWPYYTSSAVVVMSWLLFCGIWLYFSDGTSQEINGKKSKTKKNE</sequence>
<dbReference type="STRING" id="1198029.A0A1U7LNX7"/>
<proteinExistence type="inferred from homology"/>
<dbReference type="Proteomes" id="UP000186594">
    <property type="component" value="Unassembled WGS sequence"/>
</dbReference>
<comment type="caution">
    <text evidence="11">The sequence shown here is derived from an EMBL/GenBank/DDBJ whole genome shotgun (WGS) entry which is preliminary data.</text>
</comment>
<evidence type="ECO:0000256" key="8">
    <source>
        <dbReference type="RuleBase" id="RU361142"/>
    </source>
</evidence>
<dbReference type="GO" id="GO:0018279">
    <property type="term" value="P:protein N-linked glycosylation via asparagine"/>
    <property type="evidence" value="ECO:0007669"/>
    <property type="project" value="UniProtKB-UniRule"/>
</dbReference>
<feature type="signal peptide" evidence="8">
    <location>
        <begin position="1"/>
        <end position="20"/>
    </location>
</feature>
<dbReference type="OMA" id="AHDEYPR"/>
<accession>A0A1U7LNX7</accession>
<keyword evidence="8" id="KW-0732">Signal</keyword>
<evidence type="ECO:0000256" key="5">
    <source>
        <dbReference type="ARBA" id="ARBA00022824"/>
    </source>
</evidence>
<reference evidence="11 12" key="1">
    <citation type="submission" date="2016-04" db="EMBL/GenBank/DDBJ databases">
        <title>Evolutionary innovation and constraint leading to complex multicellularity in the Ascomycota.</title>
        <authorList>
            <person name="Cisse O."/>
            <person name="Nguyen A."/>
            <person name="Hewitt D.A."/>
            <person name="Jedd G."/>
            <person name="Stajich J.E."/>
        </authorList>
    </citation>
    <scope>NUCLEOTIDE SEQUENCE [LARGE SCALE GENOMIC DNA]</scope>
    <source>
        <strain evidence="11 12">DAH-3</strain>
    </source>
</reference>
<dbReference type="PANTHER" id="PTHR10830:SF0">
    <property type="entry name" value="DOLICHYL-DIPHOSPHOOLIGOSACCHARIDE--PROTEIN GLYCOSYLTRANSFERASE 48 KDA SUBUNIT"/>
    <property type="match status" value="1"/>
</dbReference>
<evidence type="ECO:0000256" key="3">
    <source>
        <dbReference type="ARBA" id="ARBA00008743"/>
    </source>
</evidence>
<gene>
    <name evidence="11" type="ORF">NEOLI_003402</name>
</gene>
<evidence type="ECO:0000259" key="10">
    <source>
        <dbReference type="Pfam" id="PF23358"/>
    </source>
</evidence>
<dbReference type="GO" id="GO:0008250">
    <property type="term" value="C:oligosaccharyltransferase complex"/>
    <property type="evidence" value="ECO:0007669"/>
    <property type="project" value="TreeGrafter"/>
</dbReference>
<evidence type="ECO:0000256" key="2">
    <source>
        <dbReference type="ARBA" id="ARBA00004922"/>
    </source>
</evidence>
<evidence type="ECO:0000259" key="9">
    <source>
        <dbReference type="Pfam" id="PF03345"/>
    </source>
</evidence>
<comment type="subcellular location">
    <subcellularLocation>
        <location evidence="8">Endoplasmic reticulum membrane</location>
        <topology evidence="8">Single-pass type I membrane protein</topology>
    </subcellularLocation>
    <subcellularLocation>
        <location evidence="1">Membrane</location>
        <topology evidence="1">Single-pass type I membrane protein</topology>
    </subcellularLocation>
</comment>
<dbReference type="InterPro" id="IPR005013">
    <property type="entry name" value="DDOST_48_kDa_subunit"/>
</dbReference>
<evidence type="ECO:0000256" key="7">
    <source>
        <dbReference type="ARBA" id="ARBA00023136"/>
    </source>
</evidence>
<dbReference type="UniPathway" id="UPA00378"/>